<dbReference type="EMBL" id="BLLF01005879">
    <property type="protein sequence ID" value="GFH31727.1"/>
    <property type="molecule type" value="Genomic_DNA"/>
</dbReference>
<keyword evidence="2" id="KW-1185">Reference proteome</keyword>
<proteinExistence type="predicted"/>
<gene>
    <name evidence="1" type="ORF">HaLaN_30825</name>
</gene>
<evidence type="ECO:0000313" key="2">
    <source>
        <dbReference type="Proteomes" id="UP000485058"/>
    </source>
</evidence>
<name>A0A6A0AIL9_HAELA</name>
<dbReference type="AlphaFoldDB" id="A0A6A0AIL9"/>
<organism evidence="1 2">
    <name type="scientific">Haematococcus lacustris</name>
    <name type="common">Green alga</name>
    <name type="synonym">Haematococcus pluvialis</name>
    <dbReference type="NCBI Taxonomy" id="44745"/>
    <lineage>
        <taxon>Eukaryota</taxon>
        <taxon>Viridiplantae</taxon>
        <taxon>Chlorophyta</taxon>
        <taxon>core chlorophytes</taxon>
        <taxon>Chlorophyceae</taxon>
        <taxon>CS clade</taxon>
        <taxon>Chlamydomonadales</taxon>
        <taxon>Haematococcaceae</taxon>
        <taxon>Haematococcus</taxon>
    </lineage>
</organism>
<evidence type="ECO:0000313" key="1">
    <source>
        <dbReference type="EMBL" id="GFH31727.1"/>
    </source>
</evidence>
<feature type="non-terminal residue" evidence="1">
    <location>
        <position position="1"/>
    </location>
</feature>
<reference evidence="1 2" key="1">
    <citation type="submission" date="2020-02" db="EMBL/GenBank/DDBJ databases">
        <title>Draft genome sequence of Haematococcus lacustris strain NIES-144.</title>
        <authorList>
            <person name="Morimoto D."/>
            <person name="Nakagawa S."/>
            <person name="Yoshida T."/>
            <person name="Sawayama S."/>
        </authorList>
    </citation>
    <scope>NUCLEOTIDE SEQUENCE [LARGE SCALE GENOMIC DNA]</scope>
    <source>
        <strain evidence="1 2">NIES-144</strain>
    </source>
</reference>
<feature type="non-terminal residue" evidence="1">
    <location>
        <position position="198"/>
    </location>
</feature>
<accession>A0A6A0AIL9</accession>
<sequence length="198" mass="22115">MRRDMSFNLTTRSQSAVELADELRNEEEADEEDLRVAAALAALFTAWEGNSGNVLRWAGALAQATHVILQRRNRMLERHVLPDVVEDMRYKAVVDVGELYKSAWIDGKHHELHNNHPELLDACLARAVADTSICDAKWRLQLRLAMANSPPSTSVVKQVTGEVWAAGNGRLRVPYCTILAPQQPSFEAVWDAMVAAKE</sequence>
<comment type="caution">
    <text evidence="1">The sequence shown here is derived from an EMBL/GenBank/DDBJ whole genome shotgun (WGS) entry which is preliminary data.</text>
</comment>
<protein>
    <submittedName>
        <fullName evidence="1">Uncharacterized protein</fullName>
    </submittedName>
</protein>
<dbReference type="Proteomes" id="UP000485058">
    <property type="component" value="Unassembled WGS sequence"/>
</dbReference>